<dbReference type="EMBL" id="JBHTMM010000048">
    <property type="protein sequence ID" value="MFD1310226.1"/>
    <property type="molecule type" value="Genomic_DNA"/>
</dbReference>
<dbReference type="InterPro" id="IPR000962">
    <property type="entry name" value="Znf_DskA_TraR"/>
</dbReference>
<keyword evidence="1" id="KW-0479">Metal-binding</keyword>
<reference evidence="7" key="1">
    <citation type="journal article" date="2019" name="Int. J. Syst. Evol. Microbiol.">
        <title>The Global Catalogue of Microorganisms (GCM) 10K type strain sequencing project: providing services to taxonomists for standard genome sequencing and annotation.</title>
        <authorList>
            <consortium name="The Broad Institute Genomics Platform"/>
            <consortium name="The Broad Institute Genome Sequencing Center for Infectious Disease"/>
            <person name="Wu L."/>
            <person name="Ma J."/>
        </authorList>
    </citation>
    <scope>NUCLEOTIDE SEQUENCE [LARGE SCALE GENOMIC DNA]</scope>
    <source>
        <strain evidence="7">CGMCC 4.7020</strain>
    </source>
</reference>
<evidence type="ECO:0000256" key="4">
    <source>
        <dbReference type="PROSITE-ProRule" id="PRU00510"/>
    </source>
</evidence>
<keyword evidence="7" id="KW-1185">Reference proteome</keyword>
<name>A0ABW3XMR5_9ACTN</name>
<protein>
    <submittedName>
        <fullName evidence="6">TraR/DksA family transcriptional regulator</fullName>
    </submittedName>
</protein>
<dbReference type="Pfam" id="PF01258">
    <property type="entry name" value="zf-dskA_traR"/>
    <property type="match status" value="1"/>
</dbReference>
<evidence type="ECO:0000256" key="2">
    <source>
        <dbReference type="ARBA" id="ARBA00022771"/>
    </source>
</evidence>
<comment type="caution">
    <text evidence="6">The sequence shown here is derived from an EMBL/GenBank/DDBJ whole genome shotgun (WGS) entry which is preliminary data.</text>
</comment>
<evidence type="ECO:0000259" key="5">
    <source>
        <dbReference type="Pfam" id="PF01258"/>
    </source>
</evidence>
<dbReference type="SUPFAM" id="SSF57716">
    <property type="entry name" value="Glucocorticoid receptor-like (DNA-binding domain)"/>
    <property type="match status" value="1"/>
</dbReference>
<dbReference type="PANTHER" id="PTHR33823">
    <property type="entry name" value="RNA POLYMERASE-BINDING TRANSCRIPTION FACTOR DKSA-RELATED"/>
    <property type="match status" value="1"/>
</dbReference>
<evidence type="ECO:0000256" key="1">
    <source>
        <dbReference type="ARBA" id="ARBA00022723"/>
    </source>
</evidence>
<dbReference type="RefSeq" id="WP_329525359.1">
    <property type="nucleotide sequence ID" value="NZ_JBHSKH010000057.1"/>
</dbReference>
<feature type="domain" description="Zinc finger DksA/TraR C4-type" evidence="5">
    <location>
        <begin position="87"/>
        <end position="121"/>
    </location>
</feature>
<dbReference type="PROSITE" id="PS51128">
    <property type="entry name" value="ZF_DKSA_2"/>
    <property type="match status" value="1"/>
</dbReference>
<dbReference type="Gene3D" id="1.20.120.910">
    <property type="entry name" value="DksA, coiled-coil domain"/>
    <property type="match status" value="1"/>
</dbReference>
<proteinExistence type="predicted"/>
<organism evidence="6 7">
    <name type="scientific">Streptomyces kaempferi</name>
    <dbReference type="NCBI Taxonomy" id="333725"/>
    <lineage>
        <taxon>Bacteria</taxon>
        <taxon>Bacillati</taxon>
        <taxon>Actinomycetota</taxon>
        <taxon>Actinomycetes</taxon>
        <taxon>Kitasatosporales</taxon>
        <taxon>Streptomycetaceae</taxon>
        <taxon>Streptomyces</taxon>
    </lineage>
</organism>
<keyword evidence="3" id="KW-0862">Zinc</keyword>
<keyword evidence="2" id="KW-0863">Zinc-finger</keyword>
<gene>
    <name evidence="6" type="ORF">ACFQ5X_30775</name>
</gene>
<sequence length="124" mass="13737">MVNNQIIGARDTHLPPEDLDLVALRDNLLEQRLFRQEQLRQIAATARADAPPGQRAVSQAEVRVQLAASARMVLADVDAALIRMDEGGYGVCGLCRRPIESERLAIVPQARHCTRCQQVREAGR</sequence>
<evidence type="ECO:0000313" key="7">
    <source>
        <dbReference type="Proteomes" id="UP001597058"/>
    </source>
</evidence>
<dbReference type="PANTHER" id="PTHR33823:SF4">
    <property type="entry name" value="GENERAL STRESS PROTEIN 16O"/>
    <property type="match status" value="1"/>
</dbReference>
<evidence type="ECO:0000256" key="3">
    <source>
        <dbReference type="ARBA" id="ARBA00022833"/>
    </source>
</evidence>
<feature type="zinc finger region" description="dksA C4-type" evidence="4">
    <location>
        <begin position="92"/>
        <end position="116"/>
    </location>
</feature>
<dbReference type="Proteomes" id="UP001597058">
    <property type="component" value="Unassembled WGS sequence"/>
</dbReference>
<evidence type="ECO:0000313" key="6">
    <source>
        <dbReference type="EMBL" id="MFD1310226.1"/>
    </source>
</evidence>
<accession>A0ABW3XMR5</accession>